<evidence type="ECO:0000256" key="5">
    <source>
        <dbReference type="ARBA" id="ARBA00022691"/>
    </source>
</evidence>
<organism evidence="10 11">
    <name type="scientific">Pontibacter amylolyticus</name>
    <dbReference type="NCBI Taxonomy" id="1424080"/>
    <lineage>
        <taxon>Bacteria</taxon>
        <taxon>Pseudomonadati</taxon>
        <taxon>Bacteroidota</taxon>
        <taxon>Cytophagia</taxon>
        <taxon>Cytophagales</taxon>
        <taxon>Hymenobacteraceae</taxon>
        <taxon>Pontibacter</taxon>
    </lineage>
</organism>
<name>A0ABQ1W9M8_9BACT</name>
<dbReference type="Pfam" id="PF01555">
    <property type="entry name" value="N6_N4_Mtase"/>
    <property type="match status" value="1"/>
</dbReference>
<dbReference type="InterPro" id="IPR002941">
    <property type="entry name" value="DNA_methylase_N4/N6"/>
</dbReference>
<evidence type="ECO:0000256" key="2">
    <source>
        <dbReference type="ARBA" id="ARBA00012185"/>
    </source>
</evidence>
<comment type="similarity">
    <text evidence="1">Belongs to the N(4)/N(6)-methyltransferase family. N(4) subfamily.</text>
</comment>
<dbReference type="Proteomes" id="UP000634043">
    <property type="component" value="Unassembled WGS sequence"/>
</dbReference>
<keyword evidence="6" id="KW-0680">Restriction system</keyword>
<evidence type="ECO:0000256" key="6">
    <source>
        <dbReference type="ARBA" id="ARBA00022747"/>
    </source>
</evidence>
<dbReference type="EMBL" id="BMFP01000004">
    <property type="protein sequence ID" value="GGG18231.1"/>
    <property type="molecule type" value="Genomic_DNA"/>
</dbReference>
<evidence type="ECO:0000256" key="3">
    <source>
        <dbReference type="ARBA" id="ARBA00022603"/>
    </source>
</evidence>
<proteinExistence type="inferred from homology"/>
<keyword evidence="11" id="KW-1185">Reference proteome</keyword>
<dbReference type="InterPro" id="IPR029063">
    <property type="entry name" value="SAM-dependent_MTases_sf"/>
</dbReference>
<reference evidence="11" key="1">
    <citation type="journal article" date="2019" name="Int. J. Syst. Evol. Microbiol.">
        <title>The Global Catalogue of Microorganisms (GCM) 10K type strain sequencing project: providing services to taxonomists for standard genome sequencing and annotation.</title>
        <authorList>
            <consortium name="The Broad Institute Genomics Platform"/>
            <consortium name="The Broad Institute Genome Sequencing Center for Infectious Disease"/>
            <person name="Wu L."/>
            <person name="Ma J."/>
        </authorList>
    </citation>
    <scope>NUCLEOTIDE SEQUENCE [LARGE SCALE GENOMIC DNA]</scope>
    <source>
        <strain evidence="11">CGMCC 1.12749</strain>
    </source>
</reference>
<evidence type="ECO:0000256" key="8">
    <source>
        <dbReference type="ARBA" id="ARBA00049120"/>
    </source>
</evidence>
<evidence type="ECO:0000256" key="1">
    <source>
        <dbReference type="ARBA" id="ARBA00010203"/>
    </source>
</evidence>
<dbReference type="EC" id="2.1.1.113" evidence="2"/>
<dbReference type="PROSITE" id="PS00093">
    <property type="entry name" value="N4_MTASE"/>
    <property type="match status" value="1"/>
</dbReference>
<dbReference type="InterPro" id="IPR001091">
    <property type="entry name" value="RM_Methyltransferase"/>
</dbReference>
<evidence type="ECO:0000313" key="11">
    <source>
        <dbReference type="Proteomes" id="UP000634043"/>
    </source>
</evidence>
<comment type="catalytic activity">
    <reaction evidence="8">
        <text>a 2'-deoxycytidine in DNA + S-adenosyl-L-methionine = an N(4)-methyl-2'-deoxycytidine in DNA + S-adenosyl-L-homocysteine + H(+)</text>
        <dbReference type="Rhea" id="RHEA:16857"/>
        <dbReference type="Rhea" id="RHEA-COMP:11369"/>
        <dbReference type="Rhea" id="RHEA-COMP:13674"/>
        <dbReference type="ChEBI" id="CHEBI:15378"/>
        <dbReference type="ChEBI" id="CHEBI:57856"/>
        <dbReference type="ChEBI" id="CHEBI:59789"/>
        <dbReference type="ChEBI" id="CHEBI:85452"/>
        <dbReference type="ChEBI" id="CHEBI:137933"/>
        <dbReference type="EC" id="2.1.1.113"/>
    </reaction>
</comment>
<evidence type="ECO:0000313" key="10">
    <source>
        <dbReference type="EMBL" id="GGG18231.1"/>
    </source>
</evidence>
<comment type="caution">
    <text evidence="10">The sequence shown here is derived from an EMBL/GenBank/DDBJ whole genome shotgun (WGS) entry which is preliminary data.</text>
</comment>
<evidence type="ECO:0000256" key="4">
    <source>
        <dbReference type="ARBA" id="ARBA00022679"/>
    </source>
</evidence>
<feature type="domain" description="DNA methylase N-4/N-6" evidence="9">
    <location>
        <begin position="534"/>
        <end position="747"/>
    </location>
</feature>
<sequence>MDSKTLLSILLHEFQVTLSTDWIPDKVIYNSSLELIESIGVNHAYSAAIRRKHLIRVINNKFSFNEDIYKKLYAYFAKEKGRTFNYHQKREIEFFLDDNNVIGLKEWARLKLNQKEYSEGFFSQLHAKTSDETVQLLNKHVLDNPDLSDDIFTSLFSAAIYYSFPEELVHKYFNKDCDADYKVRYFEHLITFHPQQIHRDKSLYYLVIDDALVNRFPNDDAFRNSLFQFISDCFATLSNHCHLGVLIKSSSTITQEVIWNLFGDIMLYSEKFINHKIKSGYFHPDKVRNQTLNGIPDLNEDKADFSEVNEGFVYKDCFILCSDEKLKEQEYKSYKDYSVLVLLEKNERDENLIPCPSCRSKNVRGNSYPILNVKSWECNNILCNDKSKYNRGKRYSLSSLIRQEAIDDEQNQINAASIQKWRLDVVNLTDYDLALEMLINHYTLVHDSIIVCNVDYASNYNHRHIESIDFPSIARQDYASRFYNMPFFNRFGIDSGAQATSHPLFEDISTVNNIEIYNGDSNVVMRQFEDNSLDGAVTSPPYYNAKDYSSWSNIYCYLQDMYVNAQEVYRLLKPGSIYLYNIFDYFDNENNVVFSAMGKKRLILGAYIIYLFKKIGFKLNGNIVWFKGEVEGKRNFNQGNMSPYYQAPHNSYEHIFIFSKGEVDDNILGKLPKILKSKPVIKMVKGKNTIGHDAPYPISIPNLLSTILPEDSKIIDPYGGTMTTALSAYNQGLSSISIDYDAKHCEIGLTRLVNQIYPKELLLFDKVN</sequence>
<gene>
    <name evidence="10" type="ORF">GCM10011323_23040</name>
</gene>
<dbReference type="InterPro" id="IPR017985">
    <property type="entry name" value="MeTrfase_CN4_CS"/>
</dbReference>
<keyword evidence="5" id="KW-0949">S-adenosyl-L-methionine</keyword>
<dbReference type="SUPFAM" id="SSF53335">
    <property type="entry name" value="S-adenosyl-L-methionine-dependent methyltransferases"/>
    <property type="match status" value="1"/>
</dbReference>
<dbReference type="PRINTS" id="PR00508">
    <property type="entry name" value="S21N4MTFRASE"/>
</dbReference>
<keyword evidence="7" id="KW-0238">DNA-binding</keyword>
<evidence type="ECO:0000259" key="9">
    <source>
        <dbReference type="Pfam" id="PF01555"/>
    </source>
</evidence>
<evidence type="ECO:0000256" key="7">
    <source>
        <dbReference type="ARBA" id="ARBA00023125"/>
    </source>
</evidence>
<keyword evidence="3" id="KW-0489">Methyltransferase</keyword>
<keyword evidence="4" id="KW-0808">Transferase</keyword>
<dbReference type="RefSeq" id="WP_188501681.1">
    <property type="nucleotide sequence ID" value="NZ_BMFP01000004.1"/>
</dbReference>
<accession>A0ABQ1W9M8</accession>
<dbReference type="Gene3D" id="3.40.50.150">
    <property type="entry name" value="Vaccinia Virus protein VP39"/>
    <property type="match status" value="1"/>
</dbReference>
<protein>
    <recommendedName>
        <fullName evidence="2">site-specific DNA-methyltransferase (cytosine-N(4)-specific)</fullName>
        <ecNumber evidence="2">2.1.1.113</ecNumber>
    </recommendedName>
</protein>